<reference evidence="5" key="2">
    <citation type="submission" date="2025-08" db="UniProtKB">
        <authorList>
            <consortium name="RefSeq"/>
        </authorList>
    </citation>
    <scope>IDENTIFICATION</scope>
    <source>
        <tissue evidence="5">Leaves</tissue>
    </source>
</reference>
<reference evidence="4" key="1">
    <citation type="journal article" date="2025" name="Foods">
        <title>Unveiling the Microbial Signatures of Arabica Coffee Cherries: Insights into Ripeness Specific Diversity, Functional Traits, and Implications for Quality and Safety.</title>
        <authorList>
            <consortium name="RefSeq"/>
            <person name="Tenea G.N."/>
            <person name="Cifuentes V."/>
            <person name="Reyes P."/>
            <person name="Cevallos-Vallejos M."/>
        </authorList>
    </citation>
    <scope>NUCLEOTIDE SEQUENCE [LARGE SCALE GENOMIC DNA]</scope>
</reference>
<evidence type="ECO:0000313" key="4">
    <source>
        <dbReference type="Proteomes" id="UP001652660"/>
    </source>
</evidence>
<evidence type="ECO:0000313" key="5">
    <source>
        <dbReference type="RefSeq" id="XP_027109590.1"/>
    </source>
</evidence>
<dbReference type="AlphaFoldDB" id="A0A6P6W3T3"/>
<protein>
    <submittedName>
        <fullName evidence="5">16 kDa phloem protein 1</fullName>
    </submittedName>
</protein>
<dbReference type="SUPFAM" id="SSF49562">
    <property type="entry name" value="C2 domain (Calcium/lipid-binding domain, CaLB)"/>
    <property type="match status" value="1"/>
</dbReference>
<dbReference type="OrthoDB" id="195679at2759"/>
<proteinExistence type="predicted"/>
<feature type="domain" description="C2" evidence="3">
    <location>
        <begin position="4"/>
        <end position="132"/>
    </location>
</feature>
<keyword evidence="1" id="KW-0479">Metal-binding</keyword>
<dbReference type="InterPro" id="IPR000008">
    <property type="entry name" value="C2_dom"/>
</dbReference>
<name>A0A6P6W3T3_COFAR</name>
<keyword evidence="2" id="KW-0106">Calcium</keyword>
<evidence type="ECO:0000259" key="3">
    <source>
        <dbReference type="PROSITE" id="PS50004"/>
    </source>
</evidence>
<organism evidence="4 5">
    <name type="scientific">Coffea arabica</name>
    <name type="common">Arabian coffee</name>
    <dbReference type="NCBI Taxonomy" id="13443"/>
    <lineage>
        <taxon>Eukaryota</taxon>
        <taxon>Viridiplantae</taxon>
        <taxon>Streptophyta</taxon>
        <taxon>Embryophyta</taxon>
        <taxon>Tracheophyta</taxon>
        <taxon>Spermatophyta</taxon>
        <taxon>Magnoliopsida</taxon>
        <taxon>eudicotyledons</taxon>
        <taxon>Gunneridae</taxon>
        <taxon>Pentapetalae</taxon>
        <taxon>asterids</taxon>
        <taxon>lamiids</taxon>
        <taxon>Gentianales</taxon>
        <taxon>Rubiaceae</taxon>
        <taxon>Ixoroideae</taxon>
        <taxon>Gardenieae complex</taxon>
        <taxon>Bertiereae - Coffeeae clade</taxon>
        <taxon>Coffeeae</taxon>
        <taxon>Coffea</taxon>
    </lineage>
</organism>
<dbReference type="GeneID" id="113729498"/>
<dbReference type="RefSeq" id="XP_027109590.1">
    <property type="nucleotide sequence ID" value="XM_027253789.1"/>
</dbReference>
<dbReference type="PROSITE" id="PS50004">
    <property type="entry name" value="C2"/>
    <property type="match status" value="1"/>
</dbReference>
<evidence type="ECO:0000256" key="2">
    <source>
        <dbReference type="ARBA" id="ARBA00022837"/>
    </source>
</evidence>
<dbReference type="Proteomes" id="UP001652660">
    <property type="component" value="Chromosome 2e"/>
</dbReference>
<keyword evidence="4" id="KW-1185">Reference proteome</keyword>
<gene>
    <name evidence="5" type="primary">LOC113729498</name>
</gene>
<dbReference type="InterPro" id="IPR035892">
    <property type="entry name" value="C2_domain_sf"/>
</dbReference>
<dbReference type="Pfam" id="PF00168">
    <property type="entry name" value="C2"/>
    <property type="match status" value="1"/>
</dbReference>
<dbReference type="GO" id="GO:0046872">
    <property type="term" value="F:metal ion binding"/>
    <property type="evidence" value="ECO:0007669"/>
    <property type="project" value="UniProtKB-KW"/>
</dbReference>
<dbReference type="SMART" id="SM00239">
    <property type="entry name" value="C2"/>
    <property type="match status" value="1"/>
</dbReference>
<evidence type="ECO:0000256" key="1">
    <source>
        <dbReference type="ARBA" id="ARBA00022723"/>
    </source>
</evidence>
<dbReference type="Gene3D" id="2.60.40.150">
    <property type="entry name" value="C2 domain"/>
    <property type="match status" value="1"/>
</dbReference>
<accession>A0A6P6W3T3</accession>
<dbReference type="PANTHER" id="PTHR46502:SF14">
    <property type="entry name" value="CALCIUM-DEPENDENT LIPID-BINDING (CALB DOMAIN) FAMILY PROTEIN"/>
    <property type="match status" value="1"/>
</dbReference>
<sequence>MHATETDVQPPLHKKQGWQNNSFFSSVMGGTLEVLLVSAEGIRHTNIVGKPTYYVILECRDQVHQSKTSRGHEEVFWNEKFTFDLPERGTDDEIYLKLKIMDEEFFSRGAFVGQTTIFLKGIIVEGKDKGIIEVKPAPYNVVLDDDTFKGQISIGLKYSANAANPKIQQIERRQGEADENGEKGSVGLSICSSIATFWRNPWWRFLFRSKKSKSREKQKRN</sequence>
<dbReference type="PANTHER" id="PTHR46502">
    <property type="entry name" value="C2 DOMAIN-CONTAINING"/>
    <property type="match status" value="1"/>
</dbReference>